<dbReference type="Proteomes" id="UP000477311">
    <property type="component" value="Unassembled WGS sequence"/>
</dbReference>
<accession>A0A6M1RHA6</accession>
<name>A0A6M1RHA6_9BACT</name>
<comment type="caution">
    <text evidence="1">The sequence shown here is derived from an EMBL/GenBank/DDBJ whole genome shotgun (WGS) entry which is preliminary data.</text>
</comment>
<evidence type="ECO:0000313" key="1">
    <source>
        <dbReference type="EMBL" id="NGO39006.1"/>
    </source>
</evidence>
<proteinExistence type="predicted"/>
<organism evidence="1 2">
    <name type="scientific">Limisphaera ngatamarikiensis</name>
    <dbReference type="NCBI Taxonomy" id="1324935"/>
    <lineage>
        <taxon>Bacteria</taxon>
        <taxon>Pseudomonadati</taxon>
        <taxon>Verrucomicrobiota</taxon>
        <taxon>Verrucomicrobiia</taxon>
        <taxon>Limisphaerales</taxon>
        <taxon>Limisphaeraceae</taxon>
        <taxon>Limisphaera</taxon>
    </lineage>
</organism>
<dbReference type="PROSITE" id="PS51257">
    <property type="entry name" value="PROKAR_LIPOPROTEIN"/>
    <property type="match status" value="1"/>
</dbReference>
<dbReference type="EMBL" id="JAAKYA010000042">
    <property type="protein sequence ID" value="NGO39006.1"/>
    <property type="molecule type" value="Genomic_DNA"/>
</dbReference>
<protein>
    <submittedName>
        <fullName evidence="1">Uncharacterized protein</fullName>
    </submittedName>
</protein>
<keyword evidence="2" id="KW-1185">Reference proteome</keyword>
<dbReference type="RefSeq" id="WP_165106774.1">
    <property type="nucleotide sequence ID" value="NZ_JAAKYA010000042.1"/>
</dbReference>
<sequence>MQRIWTVVLLVLMVWGTVSCASFKGRQAGSAKQPVLTPDLRLTGTVVSVNPVGRFVVLRFPGGRLPAVGQPLAVYRDGLRVGELKVTGPQREEHIVADITAGEVRVGDEVRSN</sequence>
<evidence type="ECO:0000313" key="2">
    <source>
        <dbReference type="Proteomes" id="UP000477311"/>
    </source>
</evidence>
<dbReference type="AlphaFoldDB" id="A0A6M1RHA6"/>
<gene>
    <name evidence="1" type="ORF">G4L39_06295</name>
</gene>
<reference evidence="1 2" key="1">
    <citation type="submission" date="2020-02" db="EMBL/GenBank/DDBJ databases">
        <title>Draft genome sequence of Limisphaera ngatamarikiensis NGM72.4T, a thermophilic Verrucomicrobia grouped in subdivision 3.</title>
        <authorList>
            <person name="Carere C.R."/>
            <person name="Steen J."/>
            <person name="Hugenholtz P."/>
            <person name="Stott M.B."/>
        </authorList>
    </citation>
    <scope>NUCLEOTIDE SEQUENCE [LARGE SCALE GENOMIC DNA]</scope>
    <source>
        <strain evidence="1 2">NGM72.4</strain>
    </source>
</reference>